<dbReference type="InterPro" id="IPR001214">
    <property type="entry name" value="SET_dom"/>
</dbReference>
<evidence type="ECO:0000256" key="2">
    <source>
        <dbReference type="ARBA" id="ARBA00022454"/>
    </source>
</evidence>
<feature type="compositionally biased region" description="Basic residues" evidence="8">
    <location>
        <begin position="87"/>
        <end position="106"/>
    </location>
</feature>
<evidence type="ECO:0000259" key="9">
    <source>
        <dbReference type="PROSITE" id="PS50280"/>
    </source>
</evidence>
<dbReference type="InterPro" id="IPR046341">
    <property type="entry name" value="SET_dom_sf"/>
</dbReference>
<feature type="region of interest" description="Disordered" evidence="8">
    <location>
        <begin position="67"/>
        <end position="137"/>
    </location>
</feature>
<evidence type="ECO:0000256" key="3">
    <source>
        <dbReference type="ARBA" id="ARBA00022603"/>
    </source>
</evidence>
<feature type="domain" description="SET" evidence="9">
    <location>
        <begin position="1"/>
        <end position="59"/>
    </location>
</feature>
<reference evidence="11 12" key="1">
    <citation type="journal article" date="2015" name="Genome Biol. Evol.">
        <title>Phylogenomic analyses indicate that early fungi evolved digesting cell walls of algal ancestors of land plants.</title>
        <authorList>
            <person name="Chang Y."/>
            <person name="Wang S."/>
            <person name="Sekimoto S."/>
            <person name="Aerts A.L."/>
            <person name="Choi C."/>
            <person name="Clum A."/>
            <person name="LaButti K.M."/>
            <person name="Lindquist E.A."/>
            <person name="Yee Ngan C."/>
            <person name="Ohm R.A."/>
            <person name="Salamov A.A."/>
            <person name="Grigoriev I.V."/>
            <person name="Spatafora J.W."/>
            <person name="Berbee M.L."/>
        </authorList>
    </citation>
    <scope>NUCLEOTIDE SEQUENCE [LARGE SCALE GENOMIC DNA]</scope>
    <source>
        <strain evidence="11 12">JEL478</strain>
    </source>
</reference>
<keyword evidence="3" id="KW-0489">Methyltransferase</keyword>
<comment type="subcellular location">
    <subcellularLocation>
        <location evidence="1">Chromosome</location>
    </subcellularLocation>
</comment>
<dbReference type="GO" id="GO:0008168">
    <property type="term" value="F:methyltransferase activity"/>
    <property type="evidence" value="ECO:0007669"/>
    <property type="project" value="UniProtKB-KW"/>
</dbReference>
<keyword evidence="12" id="KW-1185">Reference proteome</keyword>
<dbReference type="InterPro" id="IPR050973">
    <property type="entry name" value="H3K9_Histone-Lys_N-MTase"/>
</dbReference>
<dbReference type="GO" id="GO:0032259">
    <property type="term" value="P:methylation"/>
    <property type="evidence" value="ECO:0007669"/>
    <property type="project" value="UniProtKB-KW"/>
</dbReference>
<name>A0A139AEP5_GONPJ</name>
<evidence type="ECO:0000313" key="11">
    <source>
        <dbReference type="EMBL" id="KXS15247.1"/>
    </source>
</evidence>
<keyword evidence="7" id="KW-0862">Zinc</keyword>
<evidence type="ECO:0000256" key="8">
    <source>
        <dbReference type="SAM" id="MobiDB-lite"/>
    </source>
</evidence>
<accession>A0A139AEP5</accession>
<dbReference type="PROSITE" id="PS50280">
    <property type="entry name" value="SET"/>
    <property type="match status" value="1"/>
</dbReference>
<dbReference type="AlphaFoldDB" id="A0A139AEP5"/>
<dbReference type="GO" id="GO:0046872">
    <property type="term" value="F:metal ion binding"/>
    <property type="evidence" value="ECO:0007669"/>
    <property type="project" value="UniProtKB-KW"/>
</dbReference>
<keyword evidence="6" id="KW-0479">Metal-binding</keyword>
<feature type="domain" description="Post-SET" evidence="10">
    <location>
        <begin position="131"/>
        <end position="147"/>
    </location>
</feature>
<dbReference type="STRING" id="1344416.A0A139AEP5"/>
<dbReference type="PANTHER" id="PTHR46223">
    <property type="entry name" value="HISTONE-LYSINE N-METHYLTRANSFERASE SUV39H"/>
    <property type="match status" value="1"/>
</dbReference>
<evidence type="ECO:0000256" key="7">
    <source>
        <dbReference type="ARBA" id="ARBA00022833"/>
    </source>
</evidence>
<dbReference type="Pfam" id="PF00856">
    <property type="entry name" value="SET"/>
    <property type="match status" value="1"/>
</dbReference>
<gene>
    <name evidence="11" type="ORF">M427DRAFT_56876</name>
</gene>
<dbReference type="SUPFAM" id="SSF82199">
    <property type="entry name" value="SET domain"/>
    <property type="match status" value="1"/>
</dbReference>
<organism evidence="11 12">
    <name type="scientific">Gonapodya prolifera (strain JEL478)</name>
    <name type="common">Monoblepharis prolifera</name>
    <dbReference type="NCBI Taxonomy" id="1344416"/>
    <lineage>
        <taxon>Eukaryota</taxon>
        <taxon>Fungi</taxon>
        <taxon>Fungi incertae sedis</taxon>
        <taxon>Chytridiomycota</taxon>
        <taxon>Chytridiomycota incertae sedis</taxon>
        <taxon>Monoblepharidomycetes</taxon>
        <taxon>Monoblepharidales</taxon>
        <taxon>Gonapodyaceae</taxon>
        <taxon>Gonapodya</taxon>
    </lineage>
</organism>
<feature type="compositionally biased region" description="Low complexity" evidence="8">
    <location>
        <begin position="77"/>
        <end position="86"/>
    </location>
</feature>
<keyword evidence="5" id="KW-0949">S-adenosyl-L-methionine</keyword>
<dbReference type="OrthoDB" id="308383at2759"/>
<evidence type="ECO:0000313" key="12">
    <source>
        <dbReference type="Proteomes" id="UP000070544"/>
    </source>
</evidence>
<keyword evidence="2" id="KW-0158">Chromosome</keyword>
<keyword evidence="4" id="KW-0808">Transferase</keyword>
<evidence type="ECO:0000259" key="10">
    <source>
        <dbReference type="PROSITE" id="PS50868"/>
    </source>
</evidence>
<dbReference type="PANTHER" id="PTHR46223:SF3">
    <property type="entry name" value="HISTONE-LYSINE N-METHYLTRANSFERASE SET-23"/>
    <property type="match status" value="1"/>
</dbReference>
<dbReference type="Gene3D" id="2.170.270.10">
    <property type="entry name" value="SET domain"/>
    <property type="match status" value="1"/>
</dbReference>
<sequence>MRHRCIQPRERFSFFNHSCDSTLLVQTVFYDTENKDIQRLAAFASKDIRKGEELTFDYDGARAQYGVDMEDEDSDDASMGSSAGSSKTRKRRPLPFTSKRGRKNSRKSGSSAAGGGNGESKTPRKNSDNGRRSGCLCGSVNCRRQVWF</sequence>
<dbReference type="GO" id="GO:0005694">
    <property type="term" value="C:chromosome"/>
    <property type="evidence" value="ECO:0007669"/>
    <property type="project" value="UniProtKB-SubCell"/>
</dbReference>
<evidence type="ECO:0000256" key="6">
    <source>
        <dbReference type="ARBA" id="ARBA00022723"/>
    </source>
</evidence>
<protein>
    <submittedName>
        <fullName evidence="11">SET domain-containing protein</fullName>
    </submittedName>
</protein>
<dbReference type="InterPro" id="IPR003616">
    <property type="entry name" value="Post-SET_dom"/>
</dbReference>
<dbReference type="Proteomes" id="UP000070544">
    <property type="component" value="Unassembled WGS sequence"/>
</dbReference>
<dbReference type="PROSITE" id="PS50868">
    <property type="entry name" value="POST_SET"/>
    <property type="match status" value="1"/>
</dbReference>
<feature type="compositionally biased region" description="Basic and acidic residues" evidence="8">
    <location>
        <begin position="121"/>
        <end position="131"/>
    </location>
</feature>
<proteinExistence type="predicted"/>
<evidence type="ECO:0000256" key="1">
    <source>
        <dbReference type="ARBA" id="ARBA00004286"/>
    </source>
</evidence>
<evidence type="ECO:0000256" key="4">
    <source>
        <dbReference type="ARBA" id="ARBA00022679"/>
    </source>
</evidence>
<dbReference type="EMBL" id="KQ965763">
    <property type="protein sequence ID" value="KXS15247.1"/>
    <property type="molecule type" value="Genomic_DNA"/>
</dbReference>
<evidence type="ECO:0000256" key="5">
    <source>
        <dbReference type="ARBA" id="ARBA00022691"/>
    </source>
</evidence>